<keyword evidence="2" id="KW-0067">ATP-binding</keyword>
<gene>
    <name evidence="4" type="ORF">JCM19296_1190</name>
</gene>
<dbReference type="InterPro" id="IPR003593">
    <property type="entry name" value="AAA+_ATPase"/>
</dbReference>
<accession>A0A081D9K2</accession>
<dbReference type="EMBL" id="BBLG01000002">
    <property type="protein sequence ID" value="GAK75598.1"/>
    <property type="molecule type" value="Genomic_DNA"/>
</dbReference>
<evidence type="ECO:0000256" key="2">
    <source>
        <dbReference type="ARBA" id="ARBA00022840"/>
    </source>
</evidence>
<feature type="domain" description="Sigma-54 factor interaction" evidence="3">
    <location>
        <begin position="160"/>
        <end position="393"/>
    </location>
</feature>
<dbReference type="PROSITE" id="PS50045">
    <property type="entry name" value="SIGMA54_INTERACT_4"/>
    <property type="match status" value="1"/>
</dbReference>
<name>A0A081D9K2_NONUL</name>
<dbReference type="InterPro" id="IPR027417">
    <property type="entry name" value="P-loop_NTPase"/>
</dbReference>
<dbReference type="CDD" id="cd00009">
    <property type="entry name" value="AAA"/>
    <property type="match status" value="1"/>
</dbReference>
<dbReference type="AlphaFoldDB" id="A0A081D9K2"/>
<keyword evidence="1" id="KW-0547">Nucleotide-binding</keyword>
<comment type="caution">
    <text evidence="4">The sequence shown here is derived from an EMBL/GenBank/DDBJ whole genome shotgun (WGS) entry which is preliminary data.</text>
</comment>
<dbReference type="GO" id="GO:0006355">
    <property type="term" value="P:regulation of DNA-templated transcription"/>
    <property type="evidence" value="ECO:0007669"/>
    <property type="project" value="InterPro"/>
</dbReference>
<dbReference type="SUPFAM" id="SSF52540">
    <property type="entry name" value="P-loop containing nucleoside triphosphate hydrolases"/>
    <property type="match status" value="1"/>
</dbReference>
<evidence type="ECO:0000256" key="1">
    <source>
        <dbReference type="ARBA" id="ARBA00022741"/>
    </source>
</evidence>
<evidence type="ECO:0000313" key="5">
    <source>
        <dbReference type="Proteomes" id="UP000028980"/>
    </source>
</evidence>
<reference evidence="4 5" key="1">
    <citation type="journal article" date="2014" name="Genome Announc.">
        <title>Draft Genome Sequences of Marine Flavobacterium Nonlabens Strains NR17, NR24, NR27, NR32, NR33, and Ara13.</title>
        <authorList>
            <person name="Nakanishi M."/>
            <person name="Meirelles P."/>
            <person name="Suzuki R."/>
            <person name="Takatani N."/>
            <person name="Mino S."/>
            <person name="Suda W."/>
            <person name="Oshima K."/>
            <person name="Hattori M."/>
            <person name="Ohkuma M."/>
            <person name="Hosokawa M."/>
            <person name="Miyashita K."/>
            <person name="Thompson F.L."/>
            <person name="Niwa A."/>
            <person name="Sawabe T."/>
            <person name="Sawabe T."/>
        </authorList>
    </citation>
    <scope>NUCLEOTIDE SEQUENCE [LARGE SCALE GENOMIC DNA]</scope>
    <source>
        <strain evidence="5">JCM19296</strain>
    </source>
</reference>
<organism evidence="4 5">
    <name type="scientific">Nonlabens ulvanivorans</name>
    <name type="common">Persicivirga ulvanivorans</name>
    <dbReference type="NCBI Taxonomy" id="906888"/>
    <lineage>
        <taxon>Bacteria</taxon>
        <taxon>Pseudomonadati</taxon>
        <taxon>Bacteroidota</taxon>
        <taxon>Flavobacteriia</taxon>
        <taxon>Flavobacteriales</taxon>
        <taxon>Flavobacteriaceae</taxon>
        <taxon>Nonlabens</taxon>
    </lineage>
</organism>
<dbReference type="GO" id="GO:0005524">
    <property type="term" value="F:ATP binding"/>
    <property type="evidence" value="ECO:0007669"/>
    <property type="project" value="UniProtKB-KW"/>
</dbReference>
<proteinExistence type="predicted"/>
<protein>
    <submittedName>
        <fullName evidence="4">Two component</fullName>
    </submittedName>
</protein>
<dbReference type="SMART" id="SM00382">
    <property type="entry name" value="AAA"/>
    <property type="match status" value="1"/>
</dbReference>
<evidence type="ECO:0000313" key="4">
    <source>
        <dbReference type="EMBL" id="GAK75598.1"/>
    </source>
</evidence>
<dbReference type="Pfam" id="PF00158">
    <property type="entry name" value="Sigma54_activat"/>
    <property type="match status" value="1"/>
</dbReference>
<evidence type="ECO:0000259" key="3">
    <source>
        <dbReference type="PROSITE" id="PS50045"/>
    </source>
</evidence>
<dbReference type="InterPro" id="IPR002078">
    <property type="entry name" value="Sigma_54_int"/>
</dbReference>
<dbReference type="Gene3D" id="3.40.50.300">
    <property type="entry name" value="P-loop containing nucleotide triphosphate hydrolases"/>
    <property type="match status" value="1"/>
</dbReference>
<dbReference type="Proteomes" id="UP000028980">
    <property type="component" value="Unassembled WGS sequence"/>
</dbReference>
<dbReference type="PANTHER" id="PTHR32071">
    <property type="entry name" value="TRANSCRIPTIONAL REGULATORY PROTEIN"/>
    <property type="match status" value="1"/>
</dbReference>
<sequence>MYLHNQPLTDLNITERKVFFKEELDAKILTDKDRLAKVKRVRDQFELQERPFPIFRNKGITIKSVTHYQSIYDGLIQLLKSDFSTYSGNLHINVSPGTPQMHVVWLMLNASGYLPENTRLWSSQWSKADDSYAINEIKFKPKTYLSEVLKRKFNDVFTPLINPNDTQSGLRREAEKRIEVFAHLLNVPIMLLGERGTGKSTYVREVIAPLHTNLPYKELACGTFNEELLRGELFGYIKGAFTGANQDKDGILAEFEKGGVLFLDEIQDLSKPLQRQLIQVLQTGQYYPLGSNEPRTAKFRLITASNKSFQELNDTYLDLDFTDRIARFIVEVPPLRKSKEDLSRFWNEAWRSVHNNNDGPKIITSTALDKFLAEDQLFGNFRDLQRLAALVGAFYLSRKNQKVAVKEAISEFKKWSTKQQPNKSSDTFFIDGKDYNHIIAHFNKELVLWAESNYGTLQKASKVLDRSESALRKDKSMERLFKR</sequence>